<keyword evidence="2" id="KW-1185">Reference proteome</keyword>
<comment type="caution">
    <text evidence="1">The sequence shown here is derived from an EMBL/GenBank/DDBJ whole genome shotgun (WGS) entry which is preliminary data.</text>
</comment>
<protein>
    <submittedName>
        <fullName evidence="1">Uncharacterized protein</fullName>
    </submittedName>
</protein>
<sequence length="125" mass="13947">MDNSPLDFEDGYAAANSKDTTSPSNIVSIVKQELMKMLKGKKLTNNEDRVNFAHLRDYFGMYTQHFAFTSLDDLKCGSWIVDTGASNHTCTNSTQMSNLKLATQPTSVCYLMALLKLSKTLKPLQ</sequence>
<evidence type="ECO:0000313" key="1">
    <source>
        <dbReference type="EMBL" id="KAL2474850.1"/>
    </source>
</evidence>
<organism evidence="1 2">
    <name type="scientific">Abeliophyllum distichum</name>
    <dbReference type="NCBI Taxonomy" id="126358"/>
    <lineage>
        <taxon>Eukaryota</taxon>
        <taxon>Viridiplantae</taxon>
        <taxon>Streptophyta</taxon>
        <taxon>Embryophyta</taxon>
        <taxon>Tracheophyta</taxon>
        <taxon>Spermatophyta</taxon>
        <taxon>Magnoliopsida</taxon>
        <taxon>eudicotyledons</taxon>
        <taxon>Gunneridae</taxon>
        <taxon>Pentapetalae</taxon>
        <taxon>asterids</taxon>
        <taxon>lamiids</taxon>
        <taxon>Lamiales</taxon>
        <taxon>Oleaceae</taxon>
        <taxon>Forsythieae</taxon>
        <taxon>Abeliophyllum</taxon>
    </lineage>
</organism>
<gene>
    <name evidence="1" type="ORF">Adt_35586</name>
</gene>
<dbReference type="AlphaFoldDB" id="A0ABD1QF53"/>
<reference evidence="2" key="1">
    <citation type="submission" date="2024-07" db="EMBL/GenBank/DDBJ databases">
        <title>Two chromosome-level genome assemblies of Korean endemic species Abeliophyllum distichum and Forsythia ovata (Oleaceae).</title>
        <authorList>
            <person name="Jang H."/>
        </authorList>
    </citation>
    <scope>NUCLEOTIDE SEQUENCE [LARGE SCALE GENOMIC DNA]</scope>
</reference>
<proteinExistence type="predicted"/>
<accession>A0ABD1QF53</accession>
<dbReference type="EMBL" id="JBFOLK010000011">
    <property type="protein sequence ID" value="KAL2474850.1"/>
    <property type="molecule type" value="Genomic_DNA"/>
</dbReference>
<evidence type="ECO:0000313" key="2">
    <source>
        <dbReference type="Proteomes" id="UP001604336"/>
    </source>
</evidence>
<name>A0ABD1QF53_9LAMI</name>
<dbReference type="Proteomes" id="UP001604336">
    <property type="component" value="Unassembled WGS sequence"/>
</dbReference>